<evidence type="ECO:0000256" key="1">
    <source>
        <dbReference type="ARBA" id="ARBA00005278"/>
    </source>
</evidence>
<feature type="compositionally biased region" description="Polar residues" evidence="3">
    <location>
        <begin position="1"/>
        <end position="22"/>
    </location>
</feature>
<dbReference type="RefSeq" id="WP_379230744.1">
    <property type="nucleotide sequence ID" value="NZ_JBHSTE010000001.1"/>
</dbReference>
<keyword evidence="4" id="KW-1133">Transmembrane helix</keyword>
<evidence type="ECO:0000313" key="5">
    <source>
        <dbReference type="EMBL" id="MFC6331467.1"/>
    </source>
</evidence>
<comment type="similarity">
    <text evidence="1">Belongs to the GerABKA family.</text>
</comment>
<reference evidence="6" key="1">
    <citation type="journal article" date="2019" name="Int. J. Syst. Evol. Microbiol.">
        <title>The Global Catalogue of Microorganisms (GCM) 10K type strain sequencing project: providing services to taxonomists for standard genome sequencing and annotation.</title>
        <authorList>
            <consortium name="The Broad Institute Genomics Platform"/>
            <consortium name="The Broad Institute Genome Sequencing Center for Infectious Disease"/>
            <person name="Wu L."/>
            <person name="Ma J."/>
        </authorList>
    </citation>
    <scope>NUCLEOTIDE SEQUENCE [LARGE SCALE GENOMIC DNA]</scope>
    <source>
        <strain evidence="6">PCU 280</strain>
    </source>
</reference>
<evidence type="ECO:0000313" key="6">
    <source>
        <dbReference type="Proteomes" id="UP001596233"/>
    </source>
</evidence>
<dbReference type="Pfam" id="PF03323">
    <property type="entry name" value="GerA"/>
    <property type="match status" value="1"/>
</dbReference>
<evidence type="ECO:0000256" key="2">
    <source>
        <dbReference type="ARBA" id="ARBA00023136"/>
    </source>
</evidence>
<accession>A0ABW1UYD6</accession>
<evidence type="ECO:0000256" key="4">
    <source>
        <dbReference type="SAM" id="Phobius"/>
    </source>
</evidence>
<feature type="region of interest" description="Disordered" evidence="3">
    <location>
        <begin position="1"/>
        <end position="27"/>
    </location>
</feature>
<organism evidence="5 6">
    <name type="scientific">Paenibacillus septentrionalis</name>
    <dbReference type="NCBI Taxonomy" id="429342"/>
    <lineage>
        <taxon>Bacteria</taxon>
        <taxon>Bacillati</taxon>
        <taxon>Bacillota</taxon>
        <taxon>Bacilli</taxon>
        <taxon>Bacillales</taxon>
        <taxon>Paenibacillaceae</taxon>
        <taxon>Paenibacillus</taxon>
    </lineage>
</organism>
<feature type="transmembrane region" description="Helical" evidence="4">
    <location>
        <begin position="292"/>
        <end position="311"/>
    </location>
</feature>
<keyword evidence="2 4" id="KW-0472">Membrane</keyword>
<evidence type="ECO:0000256" key="3">
    <source>
        <dbReference type="SAM" id="MobiDB-lite"/>
    </source>
</evidence>
<keyword evidence="6" id="KW-1185">Reference proteome</keyword>
<gene>
    <name evidence="5" type="ORF">ACFP56_02450</name>
</gene>
<sequence>MTNFQDTNHPTTDNFSGQATDQQEQKEIVPPSLQHTLDNFKDCVDLAHRTFPSISVDIVYFDHLIGTEEFNNNVIVPLSNIQLWNIQELFKRSQFQKVTDSKSLIKGILDGQAAIFHQTNCYLVNVNKPNARSIQQSETETVITGPHDAFNEVASINLSLIRRRVKSSHLKVIKLQVGEITKNDLYILYIDGIANMEYVHELVKRIELIEVDAVHDSNMITQYIDDFPNSIFPLFTTTERTDAAVSKLTGGRIVGILDGSPSVFSAPSSFFEFLESPDDYYQRWALGTSLRILRFAAIVITLLFTALYVSITTYHYEMIPESLLLIITESRSRVPFPPLYEALFMELTIELLREAGARLPTKIGQTIGIVGGIVIGQAAVQAGFTSNILIIAVASSAIASFVIPSYVMSASLRLIRFGLIVLAGILGDLGIMLGISYLIIHLSGLTSLNTSYLTPVAPHQFKDWRDVFIRAPFWAMRKRPSQSRSPNEVKTRQKK</sequence>
<keyword evidence="4" id="KW-0812">Transmembrane</keyword>
<dbReference type="Proteomes" id="UP001596233">
    <property type="component" value="Unassembled WGS sequence"/>
</dbReference>
<dbReference type="PANTHER" id="PTHR22550">
    <property type="entry name" value="SPORE GERMINATION PROTEIN"/>
    <property type="match status" value="1"/>
</dbReference>
<proteinExistence type="inferred from homology"/>
<feature type="transmembrane region" description="Helical" evidence="4">
    <location>
        <begin position="388"/>
        <end position="407"/>
    </location>
</feature>
<dbReference type="EMBL" id="JBHSTE010000001">
    <property type="protein sequence ID" value="MFC6331467.1"/>
    <property type="molecule type" value="Genomic_DNA"/>
</dbReference>
<dbReference type="PANTHER" id="PTHR22550:SF5">
    <property type="entry name" value="LEUCINE ZIPPER PROTEIN 4"/>
    <property type="match status" value="1"/>
</dbReference>
<protein>
    <submittedName>
        <fullName evidence="5">Spore germination protein</fullName>
    </submittedName>
</protein>
<dbReference type="InterPro" id="IPR004995">
    <property type="entry name" value="Spore_Ger"/>
</dbReference>
<comment type="caution">
    <text evidence="5">The sequence shown here is derived from an EMBL/GenBank/DDBJ whole genome shotgun (WGS) entry which is preliminary data.</text>
</comment>
<name>A0ABW1UYD6_9BACL</name>
<feature type="transmembrane region" description="Helical" evidence="4">
    <location>
        <begin position="419"/>
        <end position="440"/>
    </location>
</feature>
<dbReference type="PIRSF" id="PIRSF005690">
    <property type="entry name" value="GerBA"/>
    <property type="match status" value="1"/>
</dbReference>
<dbReference type="InterPro" id="IPR050768">
    <property type="entry name" value="UPF0353/GerABKA_families"/>
</dbReference>